<dbReference type="PROSITE" id="PS00409">
    <property type="entry name" value="PROKAR_NTER_METHYL"/>
    <property type="match status" value="1"/>
</dbReference>
<dbReference type="InterPro" id="IPR012902">
    <property type="entry name" value="N_methyl_site"/>
</dbReference>
<name>A0AAE4Z6C5_9BACT</name>
<keyword evidence="1" id="KW-0812">Transmembrane</keyword>
<reference evidence="2 3" key="1">
    <citation type="submission" date="2020-01" db="EMBL/GenBank/DDBJ databases">
        <title>Genomes assembled from Gulf of Kutch pelagic sediment metagenomes.</title>
        <authorList>
            <person name="Chandrashekar M."/>
            <person name="Mahajan M.S."/>
            <person name="Dave K.J."/>
            <person name="Vatsa P."/>
            <person name="Nathani N.M."/>
        </authorList>
    </citation>
    <scope>NUCLEOTIDE SEQUENCE [LARGE SCALE GENOMIC DNA]</scope>
    <source>
        <strain evidence="2">KS3-K002</strain>
    </source>
</reference>
<dbReference type="InterPro" id="IPR045584">
    <property type="entry name" value="Pilin-like"/>
</dbReference>
<accession>A0AAE4Z6C5</accession>
<organism evidence="2 3">
    <name type="scientific">Candidatus Kutchimonas denitrificans</name>
    <dbReference type="NCBI Taxonomy" id="3056748"/>
    <lineage>
        <taxon>Bacteria</taxon>
        <taxon>Pseudomonadati</taxon>
        <taxon>Gemmatimonadota</taxon>
        <taxon>Gemmatimonadia</taxon>
        <taxon>Candidatus Palauibacterales</taxon>
        <taxon>Candidatus Palauibacteraceae</taxon>
        <taxon>Candidatus Kutchimonas</taxon>
    </lineage>
</organism>
<keyword evidence="1" id="KW-1133">Transmembrane helix</keyword>
<dbReference type="AlphaFoldDB" id="A0AAE4Z6C5"/>
<dbReference type="Proteomes" id="UP000702544">
    <property type="component" value="Unassembled WGS sequence"/>
</dbReference>
<dbReference type="Pfam" id="PF07963">
    <property type="entry name" value="N_methyl"/>
    <property type="match status" value="1"/>
</dbReference>
<dbReference type="EMBL" id="JAACAK010000026">
    <property type="protein sequence ID" value="NIR74164.1"/>
    <property type="molecule type" value="Genomic_DNA"/>
</dbReference>
<dbReference type="Gene3D" id="3.30.700.10">
    <property type="entry name" value="Glycoprotein, Type 4 Pilin"/>
    <property type="match status" value="1"/>
</dbReference>
<evidence type="ECO:0000256" key="1">
    <source>
        <dbReference type="SAM" id="Phobius"/>
    </source>
</evidence>
<gene>
    <name evidence="2" type="ORF">GWO12_03490</name>
</gene>
<feature type="transmembrane region" description="Helical" evidence="1">
    <location>
        <begin position="7"/>
        <end position="28"/>
    </location>
</feature>
<dbReference type="NCBIfam" id="TIGR02532">
    <property type="entry name" value="IV_pilin_GFxxxE"/>
    <property type="match status" value="1"/>
</dbReference>
<dbReference type="PANTHER" id="PTHR30093">
    <property type="entry name" value="GENERAL SECRETION PATHWAY PROTEIN G"/>
    <property type="match status" value="1"/>
</dbReference>
<evidence type="ECO:0000313" key="3">
    <source>
        <dbReference type="Proteomes" id="UP000702544"/>
    </source>
</evidence>
<proteinExistence type="predicted"/>
<protein>
    <submittedName>
        <fullName evidence="2">Prepilin-type N-terminal cleavage/methylation domain-containing protein</fullName>
    </submittedName>
</protein>
<dbReference type="SUPFAM" id="SSF54523">
    <property type="entry name" value="Pili subunits"/>
    <property type="match status" value="1"/>
</dbReference>
<sequence>MFRGRRGFTLIELLTVIVIIGILAIIALPKFSQTRQKAYDAAALSDLRNLLTDSESYFATHQEYPESFDDLPNARLSQGIEITRFNRETTDGVIVVHIHLHHKNSPHYFHVEYPVEDIEMRDR</sequence>
<comment type="caution">
    <text evidence="2">The sequence shown here is derived from an EMBL/GenBank/DDBJ whole genome shotgun (WGS) entry which is preliminary data.</text>
</comment>
<evidence type="ECO:0000313" key="2">
    <source>
        <dbReference type="EMBL" id="NIR74164.1"/>
    </source>
</evidence>
<keyword evidence="1" id="KW-0472">Membrane</keyword>